<dbReference type="SUPFAM" id="SSF51905">
    <property type="entry name" value="FAD/NAD(P)-binding domain"/>
    <property type="match status" value="1"/>
</dbReference>
<dbReference type="RefSeq" id="WP_132875971.1">
    <property type="nucleotide sequence ID" value="NZ_SLXQ01000001.1"/>
</dbReference>
<evidence type="ECO:0000259" key="4">
    <source>
        <dbReference type="Pfam" id="PF01494"/>
    </source>
</evidence>
<comment type="cofactor">
    <cofactor evidence="1">
        <name>FAD</name>
        <dbReference type="ChEBI" id="CHEBI:57692"/>
    </cofactor>
</comment>
<dbReference type="Gene3D" id="3.50.50.60">
    <property type="entry name" value="FAD/NAD(P)-binding domain"/>
    <property type="match status" value="1"/>
</dbReference>
<dbReference type="InterPro" id="IPR050641">
    <property type="entry name" value="RIFMO-like"/>
</dbReference>
<evidence type="ECO:0000256" key="1">
    <source>
        <dbReference type="ARBA" id="ARBA00001974"/>
    </source>
</evidence>
<protein>
    <submittedName>
        <fullName evidence="5">4,5-epoxidase</fullName>
    </submittedName>
</protein>
<sequence>MTEVLVVGAGPTGLTLACGLAAHGVDVRVLDRAEGPAQTSRANILHARGVEVLRRIGALGELPERSLAPVGIRMHVGDKPISTMRFAPDARESVQALFISQAAVEAELRTRLHDLGVRVEWDNAVRAGHQDATGVTVELENGDTIRANWLAGCDGAHSEVRGLSGIPFPGVSVVEQFLLADVHGEWARDRSMSSGWFHRDGMLLAMPMRTQDGQADDLWRLMADVPMSDRRLSSEDIIARFDKLIPQRSGREGPRISDVVWTSVFRIQRRLVDDYRRGRILLAGDAAHIHSPIGGQGMNTGIGDAENLAWKLALVVRGSAPESLLDTYTAERRPLATEVLRNTTRNTRMLLGENALARVARDRMFVPLLNLPALQRKATRVASQLWVSYRNGPLGGGRGRLRLGDRVPDRACRRTDGAHTRLSDELGPEWAVLASKGEVAEELAQLASEHLAGPVVALVHNSVPAATAWLIRPDGHLAWRGQQPTELRGWLAEKLPAGAAKPAREESHGQ</sequence>
<keyword evidence="3" id="KW-0274">FAD</keyword>
<keyword evidence="6" id="KW-1185">Reference proteome</keyword>
<evidence type="ECO:0000313" key="6">
    <source>
        <dbReference type="Proteomes" id="UP000294911"/>
    </source>
</evidence>
<dbReference type="InterPro" id="IPR036188">
    <property type="entry name" value="FAD/NAD-bd_sf"/>
</dbReference>
<name>A0A4R2R3S7_9PSEU</name>
<evidence type="ECO:0000256" key="2">
    <source>
        <dbReference type="ARBA" id="ARBA00022630"/>
    </source>
</evidence>
<organism evidence="5 6">
    <name type="scientific">Tamaricihabitans halophyticus</name>
    <dbReference type="NCBI Taxonomy" id="1262583"/>
    <lineage>
        <taxon>Bacteria</taxon>
        <taxon>Bacillati</taxon>
        <taxon>Actinomycetota</taxon>
        <taxon>Actinomycetes</taxon>
        <taxon>Pseudonocardiales</taxon>
        <taxon>Pseudonocardiaceae</taxon>
        <taxon>Tamaricihabitans</taxon>
    </lineage>
</organism>
<dbReference type="AlphaFoldDB" id="A0A4R2R3S7"/>
<comment type="caution">
    <text evidence="5">The sequence shown here is derived from an EMBL/GenBank/DDBJ whole genome shotgun (WGS) entry which is preliminary data.</text>
</comment>
<dbReference type="PANTHER" id="PTHR43004:SF19">
    <property type="entry name" value="BINDING MONOOXYGENASE, PUTATIVE (JCVI)-RELATED"/>
    <property type="match status" value="1"/>
</dbReference>
<proteinExistence type="predicted"/>
<dbReference type="Proteomes" id="UP000294911">
    <property type="component" value="Unassembled WGS sequence"/>
</dbReference>
<dbReference type="GO" id="GO:0016709">
    <property type="term" value="F:oxidoreductase activity, acting on paired donors, with incorporation or reduction of molecular oxygen, NAD(P)H as one donor, and incorporation of one atom of oxygen"/>
    <property type="evidence" value="ECO:0007669"/>
    <property type="project" value="UniProtKB-ARBA"/>
</dbReference>
<accession>A0A4R2R3S7</accession>
<reference evidence="5 6" key="1">
    <citation type="submission" date="2019-03" db="EMBL/GenBank/DDBJ databases">
        <title>Genomic Encyclopedia of Type Strains, Phase IV (KMG-IV): sequencing the most valuable type-strain genomes for metagenomic binning, comparative biology and taxonomic classification.</title>
        <authorList>
            <person name="Goeker M."/>
        </authorList>
    </citation>
    <scope>NUCLEOTIDE SEQUENCE [LARGE SCALE GENOMIC DNA]</scope>
    <source>
        <strain evidence="5 6">DSM 45765</strain>
    </source>
</reference>
<dbReference type="Pfam" id="PF21274">
    <property type="entry name" value="Rng_hyd_C"/>
    <property type="match status" value="1"/>
</dbReference>
<dbReference type="OrthoDB" id="8670884at2"/>
<evidence type="ECO:0000313" key="5">
    <source>
        <dbReference type="EMBL" id="TCP57500.1"/>
    </source>
</evidence>
<gene>
    <name evidence="5" type="ORF">EV191_1011457</name>
</gene>
<keyword evidence="2" id="KW-0285">Flavoprotein</keyword>
<dbReference type="Gene3D" id="3.30.70.2450">
    <property type="match status" value="1"/>
</dbReference>
<dbReference type="PANTHER" id="PTHR43004">
    <property type="entry name" value="TRK SYSTEM POTASSIUM UPTAKE PROTEIN"/>
    <property type="match status" value="1"/>
</dbReference>
<dbReference type="Pfam" id="PF01494">
    <property type="entry name" value="FAD_binding_3"/>
    <property type="match status" value="1"/>
</dbReference>
<evidence type="ECO:0000256" key="3">
    <source>
        <dbReference type="ARBA" id="ARBA00022827"/>
    </source>
</evidence>
<feature type="domain" description="FAD-binding" evidence="4">
    <location>
        <begin position="2"/>
        <end position="343"/>
    </location>
</feature>
<dbReference type="Gene3D" id="3.40.30.120">
    <property type="match status" value="1"/>
</dbReference>
<dbReference type="GO" id="GO:0071949">
    <property type="term" value="F:FAD binding"/>
    <property type="evidence" value="ECO:0007669"/>
    <property type="project" value="InterPro"/>
</dbReference>
<dbReference type="PRINTS" id="PR00420">
    <property type="entry name" value="RNGMNOXGNASE"/>
</dbReference>
<dbReference type="EMBL" id="SLXQ01000001">
    <property type="protein sequence ID" value="TCP57500.1"/>
    <property type="molecule type" value="Genomic_DNA"/>
</dbReference>
<dbReference type="InterPro" id="IPR002938">
    <property type="entry name" value="FAD-bd"/>
</dbReference>